<feature type="compositionally biased region" description="Basic and acidic residues" evidence="1">
    <location>
        <begin position="1"/>
        <end position="11"/>
    </location>
</feature>
<name>A0AA40KIK9_9HYME</name>
<proteinExistence type="predicted"/>
<evidence type="ECO:0000256" key="1">
    <source>
        <dbReference type="SAM" id="MobiDB-lite"/>
    </source>
</evidence>
<reference evidence="2" key="1">
    <citation type="submission" date="2021-10" db="EMBL/GenBank/DDBJ databases">
        <title>Melipona bicolor Genome sequencing and assembly.</title>
        <authorList>
            <person name="Araujo N.S."/>
            <person name="Arias M.C."/>
        </authorList>
    </citation>
    <scope>NUCLEOTIDE SEQUENCE</scope>
    <source>
        <strain evidence="2">USP_2M_L1-L4_2017</strain>
        <tissue evidence="2">Whole body</tissue>
    </source>
</reference>
<protein>
    <submittedName>
        <fullName evidence="2">Uncharacterized protein</fullName>
    </submittedName>
</protein>
<evidence type="ECO:0000313" key="2">
    <source>
        <dbReference type="EMBL" id="KAK1121644.1"/>
    </source>
</evidence>
<organism evidence="2 3">
    <name type="scientific">Melipona bicolor</name>
    <dbReference type="NCBI Taxonomy" id="60889"/>
    <lineage>
        <taxon>Eukaryota</taxon>
        <taxon>Metazoa</taxon>
        <taxon>Ecdysozoa</taxon>
        <taxon>Arthropoda</taxon>
        <taxon>Hexapoda</taxon>
        <taxon>Insecta</taxon>
        <taxon>Pterygota</taxon>
        <taxon>Neoptera</taxon>
        <taxon>Endopterygota</taxon>
        <taxon>Hymenoptera</taxon>
        <taxon>Apocrita</taxon>
        <taxon>Aculeata</taxon>
        <taxon>Apoidea</taxon>
        <taxon>Anthophila</taxon>
        <taxon>Apidae</taxon>
        <taxon>Melipona</taxon>
    </lineage>
</organism>
<gene>
    <name evidence="2" type="ORF">K0M31_010432</name>
</gene>
<feature type="region of interest" description="Disordered" evidence="1">
    <location>
        <begin position="57"/>
        <end position="86"/>
    </location>
</feature>
<dbReference type="AlphaFoldDB" id="A0AA40KIK9"/>
<dbReference type="Proteomes" id="UP001177670">
    <property type="component" value="Unassembled WGS sequence"/>
</dbReference>
<feature type="region of interest" description="Disordered" evidence="1">
    <location>
        <begin position="1"/>
        <end position="27"/>
    </location>
</feature>
<comment type="caution">
    <text evidence="2">The sequence shown here is derived from an EMBL/GenBank/DDBJ whole genome shotgun (WGS) entry which is preliminary data.</text>
</comment>
<feature type="compositionally biased region" description="Basic and acidic residues" evidence="1">
    <location>
        <begin position="72"/>
        <end position="82"/>
    </location>
</feature>
<dbReference type="EMBL" id="JAHYIQ010000026">
    <property type="protein sequence ID" value="KAK1121644.1"/>
    <property type="molecule type" value="Genomic_DNA"/>
</dbReference>
<accession>A0AA40KIK9</accession>
<keyword evidence="3" id="KW-1185">Reference proteome</keyword>
<sequence>MEISRGQKHDFLGPFRPVRSLKRTGGEDLGCETVFPEGRRAGSRALRGLLSWDLGVKNQPTGGSLRRQQGARSKEQGAKSKEQGTAAAGVEQAAALGRVTCIACAPTGLGRCTRMHKGLKPRSMSRDEPPADRC</sequence>
<feature type="compositionally biased region" description="Polar residues" evidence="1">
    <location>
        <begin position="58"/>
        <end position="71"/>
    </location>
</feature>
<evidence type="ECO:0000313" key="3">
    <source>
        <dbReference type="Proteomes" id="UP001177670"/>
    </source>
</evidence>